<name>A0A224XQA4_9HEMI</name>
<evidence type="ECO:0000313" key="9">
    <source>
        <dbReference type="EMBL" id="JAW10181.1"/>
    </source>
</evidence>
<evidence type="ECO:0000256" key="1">
    <source>
        <dbReference type="ARBA" id="ARBA00001971"/>
    </source>
</evidence>
<dbReference type="SUPFAM" id="SSF48264">
    <property type="entry name" value="Cytochrome P450"/>
    <property type="match status" value="1"/>
</dbReference>
<dbReference type="AlphaFoldDB" id="A0A224XQA4"/>
<evidence type="ECO:0000256" key="3">
    <source>
        <dbReference type="ARBA" id="ARBA00022617"/>
    </source>
</evidence>
<dbReference type="PANTHER" id="PTHR24279">
    <property type="entry name" value="CYTOCHROME P450"/>
    <property type="match status" value="1"/>
</dbReference>
<organism evidence="9">
    <name type="scientific">Panstrongylus lignarius</name>
    <dbReference type="NCBI Taxonomy" id="156445"/>
    <lineage>
        <taxon>Eukaryota</taxon>
        <taxon>Metazoa</taxon>
        <taxon>Ecdysozoa</taxon>
        <taxon>Arthropoda</taxon>
        <taxon>Hexapoda</taxon>
        <taxon>Insecta</taxon>
        <taxon>Pterygota</taxon>
        <taxon>Neoptera</taxon>
        <taxon>Paraneoptera</taxon>
        <taxon>Hemiptera</taxon>
        <taxon>Heteroptera</taxon>
        <taxon>Panheteroptera</taxon>
        <taxon>Cimicomorpha</taxon>
        <taxon>Reduviidae</taxon>
        <taxon>Triatominae</taxon>
        <taxon>Panstrongylus</taxon>
    </lineage>
</organism>
<reference evidence="9" key="1">
    <citation type="journal article" date="2018" name="PLoS Negl. Trop. Dis.">
        <title>An insight into the salivary gland and fat body transcriptome of Panstrongylus lignarius (Hemiptera: Heteroptera), the main vector of Chagas disease in Peru.</title>
        <authorList>
            <person name="Nevoa J.C."/>
            <person name="Mendes M.T."/>
            <person name="da Silva M.V."/>
            <person name="Soares S.C."/>
            <person name="Oliveira C.J.F."/>
            <person name="Ribeiro J.M.C."/>
        </authorList>
    </citation>
    <scope>NUCLEOTIDE SEQUENCE</scope>
</reference>
<dbReference type="InterPro" id="IPR036396">
    <property type="entry name" value="Cyt_P450_sf"/>
</dbReference>
<dbReference type="PRINTS" id="PR00385">
    <property type="entry name" value="P450"/>
</dbReference>
<evidence type="ECO:0000256" key="2">
    <source>
        <dbReference type="ARBA" id="ARBA00010617"/>
    </source>
</evidence>
<dbReference type="InterPro" id="IPR050479">
    <property type="entry name" value="CYP11_CYP27_families"/>
</dbReference>
<dbReference type="Pfam" id="PF00067">
    <property type="entry name" value="p450"/>
    <property type="match status" value="1"/>
</dbReference>
<dbReference type="GO" id="GO:0004497">
    <property type="term" value="F:monooxygenase activity"/>
    <property type="evidence" value="ECO:0007669"/>
    <property type="project" value="UniProtKB-KW"/>
</dbReference>
<dbReference type="PRINTS" id="PR00463">
    <property type="entry name" value="EP450I"/>
</dbReference>
<dbReference type="InterPro" id="IPR002401">
    <property type="entry name" value="Cyt_P450_E_grp-I"/>
</dbReference>
<dbReference type="PANTHER" id="PTHR24279:SF120">
    <property type="entry name" value="CYTOCHROME P450"/>
    <property type="match status" value="1"/>
</dbReference>
<comment type="cofactor">
    <cofactor evidence="1 8">
        <name>heme</name>
        <dbReference type="ChEBI" id="CHEBI:30413"/>
    </cofactor>
</comment>
<comment type="similarity">
    <text evidence="2">Belongs to the cytochrome P450 family.</text>
</comment>
<dbReference type="Gene3D" id="1.10.630.10">
    <property type="entry name" value="Cytochrome P450"/>
    <property type="match status" value="1"/>
</dbReference>
<evidence type="ECO:0000256" key="5">
    <source>
        <dbReference type="ARBA" id="ARBA00023002"/>
    </source>
</evidence>
<dbReference type="EMBL" id="GFTR01006245">
    <property type="protein sequence ID" value="JAW10181.1"/>
    <property type="molecule type" value="Transcribed_RNA"/>
</dbReference>
<keyword evidence="4 8" id="KW-0479">Metal-binding</keyword>
<keyword evidence="7" id="KW-0503">Monooxygenase</keyword>
<dbReference type="GO" id="GO:0016705">
    <property type="term" value="F:oxidoreductase activity, acting on paired donors, with incorporation or reduction of molecular oxygen"/>
    <property type="evidence" value="ECO:0007669"/>
    <property type="project" value="InterPro"/>
</dbReference>
<keyword evidence="6 8" id="KW-0408">Iron</keyword>
<dbReference type="GO" id="GO:0005506">
    <property type="term" value="F:iron ion binding"/>
    <property type="evidence" value="ECO:0007669"/>
    <property type="project" value="InterPro"/>
</dbReference>
<keyword evidence="5" id="KW-0560">Oxidoreductase</keyword>
<dbReference type="GO" id="GO:0020037">
    <property type="term" value="F:heme binding"/>
    <property type="evidence" value="ECO:0007669"/>
    <property type="project" value="InterPro"/>
</dbReference>
<evidence type="ECO:0000256" key="4">
    <source>
        <dbReference type="ARBA" id="ARBA00022723"/>
    </source>
</evidence>
<protein>
    <submittedName>
        <fullName evidence="9">Putative cytochrome p450 cyp11/cyp12/cyp24/cyp27 subfamily</fullName>
    </submittedName>
</protein>
<evidence type="ECO:0000256" key="8">
    <source>
        <dbReference type="PIRSR" id="PIRSR602401-1"/>
    </source>
</evidence>
<proteinExistence type="inferred from homology"/>
<feature type="binding site" description="axial binding residue" evidence="8">
    <location>
        <position position="389"/>
    </location>
    <ligand>
        <name>heme</name>
        <dbReference type="ChEBI" id="CHEBI:30413"/>
    </ligand>
    <ligandPart>
        <name>Fe</name>
        <dbReference type="ChEBI" id="CHEBI:18248"/>
    </ligandPart>
</feature>
<sequence length="440" mass="50103">MKLMPERKGLPLIGTSLTILANGSAPKLHLHIEKGHKILGPIFRENMGTTSAVFISDPILMRQVFEMEGKYPKHFLPQPWTIFNEIHNCKRGLFFMDGEEWLQHRRLMNKHFLGKDVTSDLKFVHQEIVKYLIIRWKNYDGKEIIDLEHEFYRHSISFLIGSLMGSSYISSINCYEMDVEKLASIFYSIFATTAHLNGKPIKLMAKLSAPGWIKFETAVHSSLEACYEVVDKMMKNRSEDGLLDKLLNENLPINTVVAIVVDLILAAGDTTAVTSQWSLYLLSGHKEVQNALINGEINVKNVVKEALRMYPPAIFISRMMPEDTNLSGYILSQGEMVLLSLYSAGRNNDIYPSANSFKPERWIRTDGKGYEGVVDRRAYLPFAMGARACIGKYLALTQLHYTLSEVVSEFDLELQEEVDMILRLVPVPSKPIRIKIRSKK</sequence>
<dbReference type="InterPro" id="IPR001128">
    <property type="entry name" value="Cyt_P450"/>
</dbReference>
<evidence type="ECO:0000256" key="6">
    <source>
        <dbReference type="ARBA" id="ARBA00023004"/>
    </source>
</evidence>
<evidence type="ECO:0000256" key="7">
    <source>
        <dbReference type="ARBA" id="ARBA00023033"/>
    </source>
</evidence>
<keyword evidence="3 8" id="KW-0349">Heme</keyword>
<accession>A0A224XQA4</accession>